<organism evidence="1">
    <name type="scientific">marine metagenome</name>
    <dbReference type="NCBI Taxonomy" id="408172"/>
    <lineage>
        <taxon>unclassified sequences</taxon>
        <taxon>metagenomes</taxon>
        <taxon>ecological metagenomes</taxon>
    </lineage>
</organism>
<name>A0A382R259_9ZZZZ</name>
<gene>
    <name evidence="1" type="ORF">METZ01_LOCUS344620</name>
</gene>
<sequence>MGAQTLRQLIRLLITTTYSNRRIAKLSDTSPN</sequence>
<evidence type="ECO:0000313" key="1">
    <source>
        <dbReference type="EMBL" id="SVC91766.1"/>
    </source>
</evidence>
<dbReference type="AlphaFoldDB" id="A0A382R259"/>
<reference evidence="1" key="1">
    <citation type="submission" date="2018-05" db="EMBL/GenBank/DDBJ databases">
        <authorList>
            <person name="Lanie J.A."/>
            <person name="Ng W.-L."/>
            <person name="Kazmierczak K.M."/>
            <person name="Andrzejewski T.M."/>
            <person name="Davidsen T.M."/>
            <person name="Wayne K.J."/>
            <person name="Tettelin H."/>
            <person name="Glass J.I."/>
            <person name="Rusch D."/>
            <person name="Podicherti R."/>
            <person name="Tsui H.-C.T."/>
            <person name="Winkler M.E."/>
        </authorList>
    </citation>
    <scope>NUCLEOTIDE SEQUENCE</scope>
</reference>
<proteinExistence type="predicted"/>
<dbReference type="EMBL" id="UINC01118558">
    <property type="protein sequence ID" value="SVC91766.1"/>
    <property type="molecule type" value="Genomic_DNA"/>
</dbReference>
<feature type="non-terminal residue" evidence="1">
    <location>
        <position position="32"/>
    </location>
</feature>
<protein>
    <submittedName>
        <fullName evidence="1">Uncharacterized protein</fullName>
    </submittedName>
</protein>
<accession>A0A382R259</accession>